<dbReference type="InterPro" id="IPR050105">
    <property type="entry name" value="MoCo_biosynth_MoaA/MoaC"/>
</dbReference>
<keyword evidence="6" id="KW-0004">4Fe-4S</keyword>
<dbReference type="InterPro" id="IPR040064">
    <property type="entry name" value="MoaA-like"/>
</dbReference>
<evidence type="ECO:0000256" key="7">
    <source>
        <dbReference type="ARBA" id="ARBA00022691"/>
    </source>
</evidence>
<comment type="similarity">
    <text evidence="4">In the C-terminal section; belongs to the MoaC family.</text>
</comment>
<dbReference type="SFLD" id="SFLDG01386">
    <property type="entry name" value="main_SPASM_domain-containing"/>
    <property type="match status" value="1"/>
</dbReference>
<feature type="compositionally biased region" description="Low complexity" evidence="18">
    <location>
        <begin position="53"/>
        <end position="63"/>
    </location>
</feature>
<dbReference type="HAMAP" id="MF_01225_B">
    <property type="entry name" value="MoaA_B"/>
    <property type="match status" value="1"/>
</dbReference>
<dbReference type="InterPro" id="IPR036522">
    <property type="entry name" value="MoaC_sf"/>
</dbReference>
<dbReference type="Gene3D" id="3.30.70.640">
    <property type="entry name" value="Molybdopterin cofactor biosynthesis C (MoaC) domain"/>
    <property type="match status" value="1"/>
</dbReference>
<evidence type="ECO:0000256" key="13">
    <source>
        <dbReference type="ARBA" id="ARBA00023134"/>
    </source>
</evidence>
<dbReference type="InterPro" id="IPR007197">
    <property type="entry name" value="rSAM"/>
</dbReference>
<evidence type="ECO:0000256" key="2">
    <source>
        <dbReference type="ARBA" id="ARBA00001966"/>
    </source>
</evidence>
<keyword evidence="12" id="KW-0496">Mitochondrion</keyword>
<dbReference type="InterPro" id="IPR013483">
    <property type="entry name" value="MoaA"/>
</dbReference>
<dbReference type="Pfam" id="PF01967">
    <property type="entry name" value="MoaC"/>
    <property type="match status" value="1"/>
</dbReference>
<keyword evidence="10" id="KW-0408">Iron</keyword>
<evidence type="ECO:0000313" key="20">
    <source>
        <dbReference type="EMBL" id="KAF2124683.1"/>
    </source>
</evidence>
<dbReference type="InterPro" id="IPR013785">
    <property type="entry name" value="Aldolase_TIM"/>
</dbReference>
<keyword evidence="15" id="KW-0456">Lyase</keyword>
<evidence type="ECO:0000256" key="11">
    <source>
        <dbReference type="ARBA" id="ARBA00023014"/>
    </source>
</evidence>
<dbReference type="GO" id="GO:0005525">
    <property type="term" value="F:GTP binding"/>
    <property type="evidence" value="ECO:0007669"/>
    <property type="project" value="UniProtKB-KW"/>
</dbReference>
<evidence type="ECO:0000256" key="14">
    <source>
        <dbReference type="ARBA" id="ARBA00023150"/>
    </source>
</evidence>
<dbReference type="SFLD" id="SFLDG01383">
    <property type="entry name" value="cyclic_pyranopterin_phosphate"/>
    <property type="match status" value="1"/>
</dbReference>
<keyword evidence="21" id="KW-1185">Reference proteome</keyword>
<dbReference type="SUPFAM" id="SSF102114">
    <property type="entry name" value="Radical SAM enzymes"/>
    <property type="match status" value="1"/>
</dbReference>
<dbReference type="InterPro" id="IPR023045">
    <property type="entry name" value="MoaC"/>
</dbReference>
<dbReference type="SUPFAM" id="SSF55040">
    <property type="entry name" value="Molybdenum cofactor biosynthesis protein C, MoaC"/>
    <property type="match status" value="1"/>
</dbReference>
<evidence type="ECO:0000256" key="9">
    <source>
        <dbReference type="ARBA" id="ARBA00022741"/>
    </source>
</evidence>
<dbReference type="SMART" id="SM00729">
    <property type="entry name" value="Elp3"/>
    <property type="match status" value="1"/>
</dbReference>
<keyword evidence="7" id="KW-0949">S-adenosyl-L-methionine</keyword>
<evidence type="ECO:0000256" key="15">
    <source>
        <dbReference type="ARBA" id="ARBA00023239"/>
    </source>
</evidence>
<proteinExistence type="inferred from homology"/>
<evidence type="ECO:0000256" key="17">
    <source>
        <dbReference type="SAM" id="Coils"/>
    </source>
</evidence>
<dbReference type="OrthoDB" id="429626at2759"/>
<evidence type="ECO:0000256" key="10">
    <source>
        <dbReference type="ARBA" id="ARBA00023004"/>
    </source>
</evidence>
<dbReference type="InterPro" id="IPR047594">
    <property type="entry name" value="MoaC_bact/euk"/>
</dbReference>
<keyword evidence="14" id="KW-0501">Molybdenum cofactor biosynthesis</keyword>
<evidence type="ECO:0000256" key="12">
    <source>
        <dbReference type="ARBA" id="ARBA00023128"/>
    </source>
</evidence>
<organism evidence="20 21">
    <name type="scientific">Dothidotthia symphoricarpi CBS 119687</name>
    <dbReference type="NCBI Taxonomy" id="1392245"/>
    <lineage>
        <taxon>Eukaryota</taxon>
        <taxon>Fungi</taxon>
        <taxon>Dikarya</taxon>
        <taxon>Ascomycota</taxon>
        <taxon>Pezizomycotina</taxon>
        <taxon>Dothideomycetes</taxon>
        <taxon>Pleosporomycetidae</taxon>
        <taxon>Pleosporales</taxon>
        <taxon>Dothidotthiaceae</taxon>
        <taxon>Dothidotthia</taxon>
    </lineage>
</organism>
<name>A0A6A6A0L4_9PLEO</name>
<evidence type="ECO:0000259" key="19">
    <source>
        <dbReference type="PROSITE" id="PS51918"/>
    </source>
</evidence>
<dbReference type="NCBIfam" id="TIGR02666">
    <property type="entry name" value="moaA"/>
    <property type="match status" value="1"/>
</dbReference>
<evidence type="ECO:0000256" key="6">
    <source>
        <dbReference type="ARBA" id="ARBA00022485"/>
    </source>
</evidence>
<sequence>MTSMVKIRPSAKALRSTVARGECAVRQSRRALPSRRGIATDAAVREPGVEQLPGGVPPVVSSGDGRGRREAIKTAKPFSDFLTDTYQRQHDYLRISITERCNLRCLYCMPEEGIPLSPAAHMLTTPEIFYLSSLFVSQGVTKIRLTGGEPTIRRDIVPLMQQIGSLRAQGLRELALTTNGIALHRKLDAMVEAGLTGVNLSLDTLDPFQFQIMTRRNGFDAVVKSIDRILEMNRLGAGVKLKVNCVVMRGLNEREIIPFVELGREKDIEVRFIEYMPFGGNKWSEGKMISFQEMLDVIRTKYPALARLPGHKNDTSKTYAVPGFVGKVGFISSMTNDFCGTCNRLRITSDGNLKVCLHGNDEVSLRDLLRKDNGGEPIDEQAFQRIKQMEMDRRDGRLSDKTTLGWGPRERELLQVIGGAVKRKAEKHADMGDLANMQNRPMILIDRRAQPDTLGPYPHTSRCRRSIARPKSSVLLSSRPFLNHHSAFEGASARAFSTSPVIRTQSLPDETSRSDNTAAPSAHANTQPTSSRPETGNAKASQPQTSSHLSLSPSLEAVREKYQLTGQEWDPYWLMVRGSTRGGGRTVVKKLDFRAHGLLRNIQEIAGRKHPVPSHNELMREARHLREKVVESVSQYSTKANVRNVMALMGEMRANHTTSRLYSSEQEEQLIKLHQEKEDLEGKKLKLMELLGNEEEVDPWAQSPSKLGNPQQRRDALLKKSTVVIQPLEAFKVSKPGYTLYDPNAHINNHSEETQISPELDDTPKHNTAVRATPVGISYRPLSENLRLSVPSSNTIKVDDDLTVNFEADVPDLQRQIFQLQERLKSVYPRIDALPYDVWSSTKHNTLRTWLKILISRWQTRFDDAMNEGVVVDEQVKKVLDDMVRNHDLSNAAAERMAMRWNEVFNRRQGSSSHATEAIDWEEYEAGGLGFLMDGNEMEVDDEVVTRVDGRISWRYTLFAKQQKSRKPKQFYTLPRHYSTSTRTSPDHEMVTIPGKTASPSPSPPTPTFPHLTPTGSAHMVSVSSKPHTTRTAIAVGTVYFSNPTPLSLIRSNSLKKGDVLSVSRIAGIMAAKKCPDLIPLCHPIALTHVGVELRAFASEGKVGNDMGCGGVQVEAKVQCTGPTGVEMEALTSVMGTTLSIVDMCKAVDKFQTIQDVRVVLKEGGKSGVWREEGWKSWQS</sequence>
<dbReference type="GO" id="GO:0051539">
    <property type="term" value="F:4 iron, 4 sulfur cluster binding"/>
    <property type="evidence" value="ECO:0007669"/>
    <property type="project" value="UniProtKB-KW"/>
</dbReference>
<dbReference type="SFLD" id="SFLDG01067">
    <property type="entry name" value="SPASM/twitch_domain_containing"/>
    <property type="match status" value="1"/>
</dbReference>
<dbReference type="GO" id="GO:0061799">
    <property type="term" value="F:cyclic pyranopterin monophosphate synthase activity"/>
    <property type="evidence" value="ECO:0007669"/>
    <property type="project" value="UniProtKB-EC"/>
</dbReference>
<dbReference type="InterPro" id="IPR006638">
    <property type="entry name" value="Elp3/MiaA/NifB-like_rSAM"/>
</dbReference>
<dbReference type="SFLD" id="SFLDS00029">
    <property type="entry name" value="Radical_SAM"/>
    <property type="match status" value="1"/>
</dbReference>
<dbReference type="AlphaFoldDB" id="A0A6A6A0L4"/>
<comment type="catalytic activity">
    <reaction evidence="16">
        <text>GTP + AH2 + S-adenosyl-L-methionine = (8S)-3',8-cyclo-7,8-dihydroguanosine 5'-triphosphate + 5'-deoxyadenosine + L-methionine + A + H(+)</text>
        <dbReference type="Rhea" id="RHEA:49576"/>
        <dbReference type="ChEBI" id="CHEBI:13193"/>
        <dbReference type="ChEBI" id="CHEBI:15378"/>
        <dbReference type="ChEBI" id="CHEBI:17319"/>
        <dbReference type="ChEBI" id="CHEBI:17499"/>
        <dbReference type="ChEBI" id="CHEBI:37565"/>
        <dbReference type="ChEBI" id="CHEBI:57844"/>
        <dbReference type="ChEBI" id="CHEBI:59789"/>
        <dbReference type="ChEBI" id="CHEBI:131766"/>
        <dbReference type="EC" id="4.1.99.22"/>
    </reaction>
</comment>
<dbReference type="Proteomes" id="UP000799771">
    <property type="component" value="Unassembled WGS sequence"/>
</dbReference>
<dbReference type="InterPro" id="IPR000385">
    <property type="entry name" value="MoaA_NifB_PqqE_Fe-S-bd_CS"/>
</dbReference>
<feature type="region of interest" description="Disordered" evidence="18">
    <location>
        <begin position="505"/>
        <end position="552"/>
    </location>
</feature>
<evidence type="ECO:0000256" key="8">
    <source>
        <dbReference type="ARBA" id="ARBA00022723"/>
    </source>
</evidence>
<comment type="catalytic activity">
    <reaction evidence="1">
        <text>(8S)-3',8-cyclo-7,8-dihydroguanosine 5'-triphosphate = cyclic pyranopterin phosphate + diphosphate</text>
        <dbReference type="Rhea" id="RHEA:49580"/>
        <dbReference type="ChEBI" id="CHEBI:33019"/>
        <dbReference type="ChEBI" id="CHEBI:59648"/>
        <dbReference type="ChEBI" id="CHEBI:131766"/>
        <dbReference type="EC" id="4.6.1.17"/>
    </reaction>
</comment>
<evidence type="ECO:0000256" key="16">
    <source>
        <dbReference type="ARBA" id="ARBA00048697"/>
    </source>
</evidence>
<evidence type="ECO:0000256" key="18">
    <source>
        <dbReference type="SAM" id="MobiDB-lite"/>
    </source>
</evidence>
<dbReference type="Pfam" id="PF04055">
    <property type="entry name" value="Radical_SAM"/>
    <property type="match status" value="1"/>
</dbReference>
<keyword evidence="17" id="KW-0175">Coiled coil</keyword>
<dbReference type="EMBL" id="ML977518">
    <property type="protein sequence ID" value="KAF2124683.1"/>
    <property type="molecule type" value="Genomic_DNA"/>
</dbReference>
<dbReference type="PROSITE" id="PS01305">
    <property type="entry name" value="MOAA_NIFB_PQQE"/>
    <property type="match status" value="1"/>
</dbReference>
<dbReference type="InterPro" id="IPR058240">
    <property type="entry name" value="rSAM_sf"/>
</dbReference>
<gene>
    <name evidence="20" type="ORF">P153DRAFT_370600</name>
</gene>
<evidence type="ECO:0000313" key="21">
    <source>
        <dbReference type="Proteomes" id="UP000799771"/>
    </source>
</evidence>
<dbReference type="PANTHER" id="PTHR22960">
    <property type="entry name" value="MOLYBDOPTERIN COFACTOR SYNTHESIS PROTEIN A"/>
    <property type="match status" value="1"/>
</dbReference>
<dbReference type="NCBIfam" id="TIGR00581">
    <property type="entry name" value="moaC"/>
    <property type="match status" value="1"/>
</dbReference>
<evidence type="ECO:0000256" key="4">
    <source>
        <dbReference type="ARBA" id="ARBA00008484"/>
    </source>
</evidence>
<evidence type="ECO:0000256" key="3">
    <source>
        <dbReference type="ARBA" id="ARBA00005046"/>
    </source>
</evidence>
<dbReference type="UniPathway" id="UPA00344"/>
<keyword evidence="11" id="KW-0411">Iron-sulfur</keyword>
<dbReference type="PANTHER" id="PTHR22960:SF0">
    <property type="entry name" value="MOLYBDENUM COFACTOR BIOSYNTHESIS PROTEIN 1"/>
    <property type="match status" value="1"/>
</dbReference>
<keyword evidence="9" id="KW-0547">Nucleotide-binding</keyword>
<dbReference type="CDD" id="cd21117">
    <property type="entry name" value="Twitch_MoaA"/>
    <property type="match status" value="1"/>
</dbReference>
<feature type="coiled-coil region" evidence="17">
    <location>
        <begin position="663"/>
        <end position="690"/>
    </location>
</feature>
<comment type="cofactor">
    <cofactor evidence="2">
        <name>[4Fe-4S] cluster</name>
        <dbReference type="ChEBI" id="CHEBI:49883"/>
    </cofactor>
</comment>
<comment type="similarity">
    <text evidence="5">In the N-terminal section; belongs to the radical SAM superfamily. MoaA family.</text>
</comment>
<keyword evidence="8" id="KW-0479">Metal-binding</keyword>
<dbReference type="GO" id="GO:0046872">
    <property type="term" value="F:metal ion binding"/>
    <property type="evidence" value="ECO:0007669"/>
    <property type="project" value="UniProtKB-KW"/>
</dbReference>
<protein>
    <recommendedName>
        <fullName evidence="19">Radical SAM core domain-containing protein</fullName>
    </recommendedName>
</protein>
<dbReference type="GeneID" id="54409508"/>
<dbReference type="CDD" id="cd01420">
    <property type="entry name" value="MoaC_PE"/>
    <property type="match status" value="1"/>
</dbReference>
<reference evidence="20" key="1">
    <citation type="journal article" date="2020" name="Stud. Mycol.">
        <title>101 Dothideomycetes genomes: a test case for predicting lifestyles and emergence of pathogens.</title>
        <authorList>
            <person name="Haridas S."/>
            <person name="Albert R."/>
            <person name="Binder M."/>
            <person name="Bloem J."/>
            <person name="Labutti K."/>
            <person name="Salamov A."/>
            <person name="Andreopoulos B."/>
            <person name="Baker S."/>
            <person name="Barry K."/>
            <person name="Bills G."/>
            <person name="Bluhm B."/>
            <person name="Cannon C."/>
            <person name="Castanera R."/>
            <person name="Culley D."/>
            <person name="Daum C."/>
            <person name="Ezra D."/>
            <person name="Gonzalez J."/>
            <person name="Henrissat B."/>
            <person name="Kuo A."/>
            <person name="Liang C."/>
            <person name="Lipzen A."/>
            <person name="Lutzoni F."/>
            <person name="Magnuson J."/>
            <person name="Mondo S."/>
            <person name="Nolan M."/>
            <person name="Ohm R."/>
            <person name="Pangilinan J."/>
            <person name="Park H.-J."/>
            <person name="Ramirez L."/>
            <person name="Alfaro M."/>
            <person name="Sun H."/>
            <person name="Tritt A."/>
            <person name="Yoshinaga Y."/>
            <person name="Zwiers L.-H."/>
            <person name="Turgeon B."/>
            <person name="Goodwin S."/>
            <person name="Spatafora J."/>
            <person name="Crous P."/>
            <person name="Grigoriev I."/>
        </authorList>
    </citation>
    <scope>NUCLEOTIDE SEQUENCE</scope>
    <source>
        <strain evidence="20">CBS 119687</strain>
    </source>
</reference>
<dbReference type="InterPro" id="IPR010505">
    <property type="entry name" value="MoaA_twitch"/>
</dbReference>
<dbReference type="CDD" id="cd01335">
    <property type="entry name" value="Radical_SAM"/>
    <property type="match status" value="1"/>
</dbReference>
<dbReference type="Gene3D" id="3.20.20.70">
    <property type="entry name" value="Aldolase class I"/>
    <property type="match status" value="1"/>
</dbReference>
<dbReference type="RefSeq" id="XP_033519076.1">
    <property type="nucleotide sequence ID" value="XM_033669076.1"/>
</dbReference>
<comment type="pathway">
    <text evidence="3">Cofactor biosynthesis; molybdopterin biosynthesis.</text>
</comment>
<dbReference type="GO" id="GO:0006777">
    <property type="term" value="P:Mo-molybdopterin cofactor biosynthetic process"/>
    <property type="evidence" value="ECO:0007669"/>
    <property type="project" value="UniProtKB-KW"/>
</dbReference>
<accession>A0A6A6A0L4</accession>
<keyword evidence="13" id="KW-0342">GTP-binding</keyword>
<evidence type="ECO:0000256" key="1">
    <source>
        <dbReference type="ARBA" id="ARBA00001637"/>
    </source>
</evidence>
<dbReference type="PROSITE" id="PS51918">
    <property type="entry name" value="RADICAL_SAM"/>
    <property type="match status" value="1"/>
</dbReference>
<feature type="region of interest" description="Disordered" evidence="18">
    <location>
        <begin position="48"/>
        <end position="67"/>
    </location>
</feature>
<dbReference type="Pfam" id="PF06463">
    <property type="entry name" value="Mob_synth_C"/>
    <property type="match status" value="1"/>
</dbReference>
<dbReference type="GO" id="GO:0061798">
    <property type="term" value="F:GTP 3',8'-cyclase activity"/>
    <property type="evidence" value="ECO:0007669"/>
    <property type="project" value="UniProtKB-EC"/>
</dbReference>
<evidence type="ECO:0000256" key="5">
    <source>
        <dbReference type="ARBA" id="ARBA00009862"/>
    </source>
</evidence>
<feature type="domain" description="Radical SAM core" evidence="19">
    <location>
        <begin position="85"/>
        <end position="304"/>
    </location>
</feature>
<dbReference type="InterPro" id="IPR002820">
    <property type="entry name" value="Mopterin_CF_biosynth-C_dom"/>
</dbReference>
<dbReference type="NCBIfam" id="NF006870">
    <property type="entry name" value="PRK09364.1"/>
    <property type="match status" value="1"/>
</dbReference>